<comment type="caution">
    <text evidence="1">The sequence shown here is derived from an EMBL/GenBank/DDBJ whole genome shotgun (WGS) entry which is preliminary data.</text>
</comment>
<keyword evidence="2" id="KW-1185">Reference proteome</keyword>
<proteinExistence type="predicted"/>
<organism evidence="1 2">
    <name type="scientific">Nonomuraea cavernae</name>
    <dbReference type="NCBI Taxonomy" id="2045107"/>
    <lineage>
        <taxon>Bacteria</taxon>
        <taxon>Bacillati</taxon>
        <taxon>Actinomycetota</taxon>
        <taxon>Actinomycetes</taxon>
        <taxon>Streptosporangiales</taxon>
        <taxon>Streptosporangiaceae</taxon>
        <taxon>Nonomuraea</taxon>
    </lineage>
</organism>
<dbReference type="Proteomes" id="UP000646523">
    <property type="component" value="Unassembled WGS sequence"/>
</dbReference>
<sequence length="252" mass="27264">MARSSPTPPHRTPIRYVPVTLRGEEIGYLWAPATEESGGSAHYERRLGAAGDSFDAAVIWATRMGEESKAGRSPMEALHRWVGTPEDPLAGGIAEDAADRFATSYEALTEMANPGLADPREIMEWPASPPMDAPSRDSASLEYPFTTEEAVCYLPVVREASGDIVIGYLWAAVSDDAAGYYSTSEAGEAGPAAYLMWKSRLRQARCDGYSPMCALRYWIGMPEDPAAGKIPADAVERRASGLAELERLAGMR</sequence>
<reference evidence="1" key="2">
    <citation type="submission" date="2020-09" db="EMBL/GenBank/DDBJ databases">
        <authorList>
            <person name="Sun Q."/>
            <person name="Zhou Y."/>
        </authorList>
    </citation>
    <scope>NUCLEOTIDE SEQUENCE</scope>
    <source>
        <strain evidence="1">CGMCC 4.7368</strain>
    </source>
</reference>
<evidence type="ECO:0000313" key="1">
    <source>
        <dbReference type="EMBL" id="GGO81716.1"/>
    </source>
</evidence>
<name>A0A918DSI1_9ACTN</name>
<gene>
    <name evidence="1" type="ORF">GCM10012289_71330</name>
</gene>
<evidence type="ECO:0000313" key="2">
    <source>
        <dbReference type="Proteomes" id="UP000646523"/>
    </source>
</evidence>
<dbReference type="AlphaFoldDB" id="A0A918DSI1"/>
<accession>A0A918DSI1</accession>
<dbReference type="EMBL" id="BMNH01000038">
    <property type="protein sequence ID" value="GGO81716.1"/>
    <property type="molecule type" value="Genomic_DNA"/>
</dbReference>
<reference evidence="1" key="1">
    <citation type="journal article" date="2014" name="Int. J. Syst. Evol. Microbiol.">
        <title>Complete genome sequence of Corynebacterium casei LMG S-19264T (=DSM 44701T), isolated from a smear-ripened cheese.</title>
        <authorList>
            <consortium name="US DOE Joint Genome Institute (JGI-PGF)"/>
            <person name="Walter F."/>
            <person name="Albersmeier A."/>
            <person name="Kalinowski J."/>
            <person name="Ruckert C."/>
        </authorList>
    </citation>
    <scope>NUCLEOTIDE SEQUENCE</scope>
    <source>
        <strain evidence="1">CGMCC 4.7368</strain>
    </source>
</reference>
<protein>
    <submittedName>
        <fullName evidence="1">Uncharacterized protein</fullName>
    </submittedName>
</protein>